<proteinExistence type="predicted"/>
<gene>
    <name evidence="2" type="ORF">GCM10010917_05310</name>
</gene>
<dbReference type="NCBIfam" id="NF038032">
    <property type="entry name" value="CehA_McbA_metalo"/>
    <property type="match status" value="1"/>
</dbReference>
<name>A0ABQ1FPV1_9BACL</name>
<keyword evidence="3" id="KW-1185">Reference proteome</keyword>
<dbReference type="Pfam" id="PF02811">
    <property type="entry name" value="PHP"/>
    <property type="match status" value="1"/>
</dbReference>
<dbReference type="SUPFAM" id="SSF89550">
    <property type="entry name" value="PHP domain-like"/>
    <property type="match status" value="1"/>
</dbReference>
<dbReference type="PANTHER" id="PTHR42924">
    <property type="entry name" value="EXONUCLEASE"/>
    <property type="match status" value="1"/>
</dbReference>
<feature type="domain" description="Polymerase/histidinol phosphatase N-terminal" evidence="1">
    <location>
        <begin position="132"/>
        <end position="195"/>
    </location>
</feature>
<organism evidence="2 3">
    <name type="scientific">Paenibacillus physcomitrellae</name>
    <dbReference type="NCBI Taxonomy" id="1619311"/>
    <lineage>
        <taxon>Bacteria</taxon>
        <taxon>Bacillati</taxon>
        <taxon>Bacillota</taxon>
        <taxon>Bacilli</taxon>
        <taxon>Bacillales</taxon>
        <taxon>Paenibacillaceae</taxon>
        <taxon>Paenibacillus</taxon>
    </lineage>
</organism>
<dbReference type="InterPro" id="IPR003141">
    <property type="entry name" value="Pol/His_phosphatase_N"/>
</dbReference>
<sequence>MTVLENNRTAPFTLRIEQELLIQHEQEKSYPEITFQVPDQVEKIEVCYRYPKNEQTVVDIGLRSPERLIGWSGGARERFFVGLEKATPGYLAGPLKPGQWAVMLGAYRIPEEGCRVSVEILLTLKHERWLKGDLHAHTRHSDGSYTPEQAMELSLRKGLDYLALTDHNTASQNRFAHAGHEELLLIPGVELTSYKGHANLFGHPDSLEDFRVLTREQAAAELEKARDKGALISLNHPFDDSCPWEFGFDVPYDAVEVWNGPWRELNETAIRWWQEQLAQGQRIVAIGGSDVHRTEAYITHGTPTAYVLAGSETAGAIIEGIRRGTVVISMDANETFMDFKAGQTRIGGTVSAAEGEEVTFEIQIRGAVQDRIGLWSDRGLEQEWNVEHKQDIVLNLPGDRLFYRLEARRFLPEHNIEVMSCLTNPIYLERQGASS</sequence>
<protein>
    <submittedName>
        <fullName evidence="2">Phosphoesterase</fullName>
    </submittedName>
</protein>
<dbReference type="EMBL" id="BMHF01000001">
    <property type="protein sequence ID" value="GGA23506.1"/>
    <property type="molecule type" value="Genomic_DNA"/>
</dbReference>
<evidence type="ECO:0000313" key="3">
    <source>
        <dbReference type="Proteomes" id="UP000609323"/>
    </source>
</evidence>
<reference evidence="3" key="1">
    <citation type="journal article" date="2019" name="Int. J. Syst. Evol. Microbiol.">
        <title>The Global Catalogue of Microorganisms (GCM) 10K type strain sequencing project: providing services to taxonomists for standard genome sequencing and annotation.</title>
        <authorList>
            <consortium name="The Broad Institute Genomics Platform"/>
            <consortium name="The Broad Institute Genome Sequencing Center for Infectious Disease"/>
            <person name="Wu L."/>
            <person name="Ma J."/>
        </authorList>
    </citation>
    <scope>NUCLEOTIDE SEQUENCE [LARGE SCALE GENOMIC DNA]</scope>
    <source>
        <strain evidence="3">CGMCC 1.15044</strain>
    </source>
</reference>
<comment type="caution">
    <text evidence="2">The sequence shown here is derived from an EMBL/GenBank/DDBJ whole genome shotgun (WGS) entry which is preliminary data.</text>
</comment>
<dbReference type="SMART" id="SM00481">
    <property type="entry name" value="POLIIIAc"/>
    <property type="match status" value="1"/>
</dbReference>
<dbReference type="Gene3D" id="3.20.20.140">
    <property type="entry name" value="Metal-dependent hydrolases"/>
    <property type="match status" value="1"/>
</dbReference>
<dbReference type="RefSeq" id="WP_094093282.1">
    <property type="nucleotide sequence ID" value="NZ_BMHF01000001.1"/>
</dbReference>
<evidence type="ECO:0000259" key="1">
    <source>
        <dbReference type="SMART" id="SM00481"/>
    </source>
</evidence>
<dbReference type="InterPro" id="IPR016195">
    <property type="entry name" value="Pol/histidinol_Pase-like"/>
</dbReference>
<dbReference type="PANTHER" id="PTHR42924:SF3">
    <property type="entry name" value="POLYMERASE_HISTIDINOL PHOSPHATASE N-TERMINAL DOMAIN-CONTAINING PROTEIN"/>
    <property type="match status" value="1"/>
</dbReference>
<accession>A0ABQ1FPV1</accession>
<dbReference type="InterPro" id="IPR052018">
    <property type="entry name" value="PHP_domain"/>
</dbReference>
<dbReference type="InterPro" id="IPR004013">
    <property type="entry name" value="PHP_dom"/>
</dbReference>
<dbReference type="CDD" id="cd07432">
    <property type="entry name" value="PHP_HisPPase"/>
    <property type="match status" value="1"/>
</dbReference>
<evidence type="ECO:0000313" key="2">
    <source>
        <dbReference type="EMBL" id="GGA23506.1"/>
    </source>
</evidence>
<dbReference type="Proteomes" id="UP000609323">
    <property type="component" value="Unassembled WGS sequence"/>
</dbReference>